<organism evidence="12 13">
    <name type="scientific">Jatrophihabitans cynanchi</name>
    <dbReference type="NCBI Taxonomy" id="2944128"/>
    <lineage>
        <taxon>Bacteria</taxon>
        <taxon>Bacillati</taxon>
        <taxon>Actinomycetota</taxon>
        <taxon>Actinomycetes</taxon>
        <taxon>Jatrophihabitantales</taxon>
        <taxon>Jatrophihabitantaceae</taxon>
        <taxon>Jatrophihabitans</taxon>
    </lineage>
</organism>
<keyword evidence="5 8" id="KW-1133">Transmembrane helix</keyword>
<evidence type="ECO:0000313" key="13">
    <source>
        <dbReference type="Proteomes" id="UP001164693"/>
    </source>
</evidence>
<evidence type="ECO:0000256" key="3">
    <source>
        <dbReference type="ARBA" id="ARBA00022692"/>
    </source>
</evidence>
<dbReference type="InterPro" id="IPR046342">
    <property type="entry name" value="CBS_dom_sf"/>
</dbReference>
<evidence type="ECO:0000256" key="2">
    <source>
        <dbReference type="ARBA" id="ARBA00022475"/>
    </source>
</evidence>
<comment type="subcellular location">
    <subcellularLocation>
        <location evidence="1">Cell membrane</location>
        <topology evidence="1">Multi-pass membrane protein</topology>
    </subcellularLocation>
</comment>
<evidence type="ECO:0000256" key="5">
    <source>
        <dbReference type="ARBA" id="ARBA00022989"/>
    </source>
</evidence>
<keyword evidence="3 8" id="KW-0812">Transmembrane</keyword>
<dbReference type="Gene3D" id="3.10.580.10">
    <property type="entry name" value="CBS-domain"/>
    <property type="match status" value="1"/>
</dbReference>
<dbReference type="PROSITE" id="PS51371">
    <property type="entry name" value="CBS"/>
    <property type="match status" value="2"/>
</dbReference>
<reference evidence="12" key="1">
    <citation type="submission" date="2022-05" db="EMBL/GenBank/DDBJ databases">
        <title>Jatrophihabitans sp. SB3-54 whole genome sequence.</title>
        <authorList>
            <person name="Suh M.K."/>
            <person name="Eom M.K."/>
            <person name="Kim J.S."/>
            <person name="Kim H.S."/>
            <person name="Do H.E."/>
            <person name="Shin Y.K."/>
            <person name="Lee J.-S."/>
        </authorList>
    </citation>
    <scope>NUCLEOTIDE SEQUENCE</scope>
    <source>
        <strain evidence="12">SB3-54</strain>
    </source>
</reference>
<evidence type="ECO:0000256" key="8">
    <source>
        <dbReference type="PROSITE-ProRule" id="PRU01193"/>
    </source>
</evidence>
<dbReference type="InterPro" id="IPR051676">
    <property type="entry name" value="UPF0053_domain"/>
</dbReference>
<dbReference type="SMART" id="SM00116">
    <property type="entry name" value="CBS"/>
    <property type="match status" value="2"/>
</dbReference>
<dbReference type="Pfam" id="PF01595">
    <property type="entry name" value="CNNM"/>
    <property type="match status" value="1"/>
</dbReference>
<accession>A0ABY7JWM2</accession>
<dbReference type="InterPro" id="IPR044751">
    <property type="entry name" value="Ion_transp-like_CBS"/>
</dbReference>
<feature type="transmembrane region" description="Helical" evidence="9">
    <location>
        <begin position="6"/>
        <end position="26"/>
    </location>
</feature>
<feature type="transmembrane region" description="Helical" evidence="9">
    <location>
        <begin position="96"/>
        <end position="117"/>
    </location>
</feature>
<dbReference type="PANTHER" id="PTHR43099:SF5">
    <property type="entry name" value="HLYC_CORC FAMILY TRANSPORTER"/>
    <property type="match status" value="1"/>
</dbReference>
<dbReference type="InterPro" id="IPR000644">
    <property type="entry name" value="CBS_dom"/>
</dbReference>
<proteinExistence type="predicted"/>
<feature type="domain" description="CBS" evidence="10">
    <location>
        <begin position="282"/>
        <end position="342"/>
    </location>
</feature>
<protein>
    <submittedName>
        <fullName evidence="12">Hemolysin family protein</fullName>
    </submittedName>
</protein>
<keyword evidence="13" id="KW-1185">Reference proteome</keyword>
<keyword evidence="2" id="KW-1003">Cell membrane</keyword>
<dbReference type="RefSeq" id="WP_269443501.1">
    <property type="nucleotide sequence ID" value="NZ_CP097463.1"/>
</dbReference>
<feature type="domain" description="CBS" evidence="10">
    <location>
        <begin position="219"/>
        <end position="277"/>
    </location>
</feature>
<feature type="transmembrane region" description="Helical" evidence="9">
    <location>
        <begin position="57"/>
        <end position="76"/>
    </location>
</feature>
<dbReference type="PANTHER" id="PTHR43099">
    <property type="entry name" value="UPF0053 PROTEIN YRKA"/>
    <property type="match status" value="1"/>
</dbReference>
<keyword evidence="6 8" id="KW-0472">Membrane</keyword>
<dbReference type="InterPro" id="IPR002550">
    <property type="entry name" value="CNNM"/>
</dbReference>
<evidence type="ECO:0000256" key="6">
    <source>
        <dbReference type="ARBA" id="ARBA00023136"/>
    </source>
</evidence>
<evidence type="ECO:0000256" key="9">
    <source>
        <dbReference type="SAM" id="Phobius"/>
    </source>
</evidence>
<evidence type="ECO:0000256" key="7">
    <source>
        <dbReference type="PROSITE-ProRule" id="PRU00703"/>
    </source>
</evidence>
<dbReference type="EMBL" id="CP097463">
    <property type="protein sequence ID" value="WAX56967.1"/>
    <property type="molecule type" value="Genomic_DNA"/>
</dbReference>
<name>A0ABY7JWM2_9ACTN</name>
<dbReference type="PROSITE" id="PS51846">
    <property type="entry name" value="CNNM"/>
    <property type="match status" value="1"/>
</dbReference>
<dbReference type="Proteomes" id="UP001164693">
    <property type="component" value="Chromosome"/>
</dbReference>
<gene>
    <name evidence="12" type="ORF">M6B22_20950</name>
</gene>
<feature type="domain" description="CNNM transmembrane" evidence="11">
    <location>
        <begin position="1"/>
        <end position="200"/>
    </location>
</feature>
<dbReference type="SUPFAM" id="SSF54631">
    <property type="entry name" value="CBS-domain pair"/>
    <property type="match status" value="1"/>
</dbReference>
<keyword evidence="7" id="KW-0129">CBS domain</keyword>
<keyword evidence="4" id="KW-0677">Repeat</keyword>
<evidence type="ECO:0000256" key="4">
    <source>
        <dbReference type="ARBA" id="ARBA00022737"/>
    </source>
</evidence>
<evidence type="ECO:0000259" key="11">
    <source>
        <dbReference type="PROSITE" id="PS51846"/>
    </source>
</evidence>
<evidence type="ECO:0000313" key="12">
    <source>
        <dbReference type="EMBL" id="WAX56967.1"/>
    </source>
</evidence>
<dbReference type="Pfam" id="PF00571">
    <property type="entry name" value="CBS"/>
    <property type="match status" value="2"/>
</dbReference>
<evidence type="ECO:0000256" key="1">
    <source>
        <dbReference type="ARBA" id="ARBA00004651"/>
    </source>
</evidence>
<dbReference type="CDD" id="cd04590">
    <property type="entry name" value="CBS_pair_CorC_HlyC_assoc"/>
    <property type="match status" value="1"/>
</dbReference>
<sequence>MSRHLLLAVLFLVGNAFFVGAQFALITARRDQIEPLAAGGGRAARVTLLQLRALPRMLAGSQLGIAACSLGLGAVAEPAFARLLEDALDPVGVPGSLSHPIAFVIALAFVSFCHMVLGEMVPKNLALAGPVRAALWLGPPMSVWVRMTRPILVVVNGLANTIVRLFGVQPKDELGGAYTSEELSDLVAESASEGLLDREEQRRLQAALRIEATTAVDLLTPLADIVSVGPNATAREVEALVAETGLSRFPIRDGARLTGYIHAKDVLTVDDDQLEAVLPPRVHRRMVAVAPDAPVAGVLTAMRRSATHLAVVEQHGVSLGMVTLEAVLRAVVVGTQRGRPATA</sequence>
<evidence type="ECO:0000259" key="10">
    <source>
        <dbReference type="PROSITE" id="PS51371"/>
    </source>
</evidence>